<gene>
    <name evidence="2" type="ORF">P9875_06905</name>
</gene>
<dbReference type="SUPFAM" id="SSF160631">
    <property type="entry name" value="SMI1/KNR4-like"/>
    <property type="match status" value="1"/>
</dbReference>
<feature type="domain" description="Knr4/Smi1-like" evidence="1">
    <location>
        <begin position="3"/>
        <end position="136"/>
    </location>
</feature>
<reference evidence="2 3" key="1">
    <citation type="submission" date="2023-04" db="EMBL/GenBank/DDBJ databases">
        <title>Nanopore sequencing of Janthinobacterium from water.</title>
        <authorList>
            <person name="Ciuchcinski K."/>
            <person name="Rokowska A."/>
            <person name="Dziewit L."/>
        </authorList>
    </citation>
    <scope>NUCLEOTIDE SEQUENCE [LARGE SCALE GENOMIC DNA]</scope>
    <source>
        <strain evidence="2 3">DEMB2</strain>
    </source>
</reference>
<protein>
    <submittedName>
        <fullName evidence="2">SMI1/KNR4 family protein</fullName>
    </submittedName>
</protein>
<dbReference type="Pfam" id="PF09346">
    <property type="entry name" value="SMI1_KNR4"/>
    <property type="match status" value="1"/>
</dbReference>
<keyword evidence="3" id="KW-1185">Reference proteome</keyword>
<dbReference type="Proteomes" id="UP001219584">
    <property type="component" value="Chromosome"/>
</dbReference>
<dbReference type="Gene3D" id="3.40.1580.10">
    <property type="entry name" value="SMI1/KNR4-like"/>
    <property type="match status" value="1"/>
</dbReference>
<dbReference type="EMBL" id="CP121464">
    <property type="protein sequence ID" value="WFR80886.1"/>
    <property type="molecule type" value="Genomic_DNA"/>
</dbReference>
<name>A0ABY8I927_9BURK</name>
<organism evidence="2 3">
    <name type="scientific">Janthinobacterium rivuli</name>
    <dbReference type="NCBI Taxonomy" id="2751478"/>
    <lineage>
        <taxon>Bacteria</taxon>
        <taxon>Pseudomonadati</taxon>
        <taxon>Pseudomonadota</taxon>
        <taxon>Betaproteobacteria</taxon>
        <taxon>Burkholderiales</taxon>
        <taxon>Oxalobacteraceae</taxon>
        <taxon>Janthinobacterium</taxon>
    </lineage>
</organism>
<evidence type="ECO:0000259" key="1">
    <source>
        <dbReference type="Pfam" id="PF09346"/>
    </source>
</evidence>
<dbReference type="RefSeq" id="WP_278317916.1">
    <property type="nucleotide sequence ID" value="NZ_CP121464.1"/>
</dbReference>
<sequence>MNGMDLPVEYVAFAAIYREAEGFCNLRLREELDSFSNVLQTELAHIYTDVSQLSAQTAKLGVCFVGDGCYGEPGSVSAEPGAMPDIIDFTEIICFGMAGDGSPFCFDYRGGRSVPSVILWDDDYWRKIANSFEDFLLLFSR</sequence>
<evidence type="ECO:0000313" key="3">
    <source>
        <dbReference type="Proteomes" id="UP001219584"/>
    </source>
</evidence>
<accession>A0ABY8I927</accession>
<proteinExistence type="predicted"/>
<dbReference type="InterPro" id="IPR018958">
    <property type="entry name" value="Knr4/Smi1-like_dom"/>
</dbReference>
<dbReference type="InterPro" id="IPR037883">
    <property type="entry name" value="Knr4/Smi1-like_sf"/>
</dbReference>
<evidence type="ECO:0000313" key="2">
    <source>
        <dbReference type="EMBL" id="WFR80886.1"/>
    </source>
</evidence>